<dbReference type="PANTHER" id="PTHR43245:SF55">
    <property type="entry name" value="NAD(P)-BINDING DOMAIN-CONTAINING PROTEIN"/>
    <property type="match status" value="1"/>
</dbReference>
<keyword evidence="3" id="KW-1185">Reference proteome</keyword>
<dbReference type="InterPro" id="IPR001509">
    <property type="entry name" value="Epimerase_deHydtase"/>
</dbReference>
<accession>A0A4Q2U1L8</accession>
<evidence type="ECO:0000259" key="1">
    <source>
        <dbReference type="Pfam" id="PF01370"/>
    </source>
</evidence>
<comment type="caution">
    <text evidence="2">The sequence shown here is derived from an EMBL/GenBank/DDBJ whole genome shotgun (WGS) entry which is preliminary data.</text>
</comment>
<dbReference type="Pfam" id="PF01370">
    <property type="entry name" value="Epimerase"/>
    <property type="match status" value="1"/>
</dbReference>
<organism evidence="2 3">
    <name type="scientific">Ciceribacter ferrooxidans</name>
    <dbReference type="NCBI Taxonomy" id="2509717"/>
    <lineage>
        <taxon>Bacteria</taxon>
        <taxon>Pseudomonadati</taxon>
        <taxon>Pseudomonadota</taxon>
        <taxon>Alphaproteobacteria</taxon>
        <taxon>Hyphomicrobiales</taxon>
        <taxon>Rhizobiaceae</taxon>
        <taxon>Ciceribacter</taxon>
    </lineage>
</organism>
<dbReference type="EMBL" id="SDVB01000037">
    <property type="protein sequence ID" value="RYC27798.1"/>
    <property type="molecule type" value="Genomic_DNA"/>
</dbReference>
<proteinExistence type="predicted"/>
<dbReference type="RefSeq" id="WP_129330157.1">
    <property type="nucleotide sequence ID" value="NZ_SDVB01000037.1"/>
</dbReference>
<dbReference type="Proteomes" id="UP000291088">
    <property type="component" value="Unassembled WGS sequence"/>
</dbReference>
<dbReference type="CDD" id="cd08946">
    <property type="entry name" value="SDR_e"/>
    <property type="match status" value="1"/>
</dbReference>
<dbReference type="SUPFAM" id="SSF51735">
    <property type="entry name" value="NAD(P)-binding Rossmann-fold domains"/>
    <property type="match status" value="1"/>
</dbReference>
<protein>
    <submittedName>
        <fullName evidence="2">NAD(P)-dependent oxidoreductase</fullName>
    </submittedName>
</protein>
<dbReference type="InterPro" id="IPR036291">
    <property type="entry name" value="NAD(P)-bd_dom_sf"/>
</dbReference>
<dbReference type="PANTHER" id="PTHR43245">
    <property type="entry name" value="BIFUNCTIONAL POLYMYXIN RESISTANCE PROTEIN ARNA"/>
    <property type="match status" value="1"/>
</dbReference>
<dbReference type="AlphaFoldDB" id="A0A4Q2U1L8"/>
<dbReference type="OrthoDB" id="9771073at2"/>
<sequence length="291" mass="32583">MKNIVVTGGSGKAGRAVCRGLVEHDYNVLNIDMQASKDPVCPFYKVDLNDLGQVIDAMQWSGGKDHPFRKFRTPDAVVHLAAIPAPDLMPDDVIFRNNVVSTYNVFDAAIRVGVKRIVWASSETTLGLPFSPSNPPSYVPVDEDHPMRPESAYSLSKDLGEEMARQMQRWNPDTTFIGLRLSNVMEPADYERFASWQDDPHFREWNCWGYIDGRDCAQAVRKALHVDLVGADHFIIANADTVMARGSAELMASIFPNVAVKRPVKGRETLLSIDKARRVLGYEPEYNWGQT</sequence>
<evidence type="ECO:0000313" key="2">
    <source>
        <dbReference type="EMBL" id="RYC27798.1"/>
    </source>
</evidence>
<gene>
    <name evidence="2" type="ORF">EUU22_00375</name>
</gene>
<feature type="domain" description="NAD-dependent epimerase/dehydratase" evidence="1">
    <location>
        <begin position="4"/>
        <end position="193"/>
    </location>
</feature>
<name>A0A4Q2U1L8_9HYPH</name>
<dbReference type="InterPro" id="IPR050177">
    <property type="entry name" value="Lipid_A_modif_metabolic_enz"/>
</dbReference>
<dbReference type="Gene3D" id="3.40.50.720">
    <property type="entry name" value="NAD(P)-binding Rossmann-like Domain"/>
    <property type="match status" value="1"/>
</dbReference>
<evidence type="ECO:0000313" key="3">
    <source>
        <dbReference type="Proteomes" id="UP000291088"/>
    </source>
</evidence>
<reference evidence="2 3" key="1">
    <citation type="submission" date="2019-01" db="EMBL/GenBank/DDBJ databases">
        <authorList>
            <person name="Deng T."/>
        </authorList>
    </citation>
    <scope>NUCLEOTIDE SEQUENCE [LARGE SCALE GENOMIC DNA]</scope>
    <source>
        <strain evidence="2 3">F8825</strain>
    </source>
</reference>